<evidence type="ECO:0000256" key="2">
    <source>
        <dbReference type="SAM" id="SignalP"/>
    </source>
</evidence>
<sequence>MNSFKLLVLLVVVLLVQLVEVGSVAIRDSRIGEEDVNPTHVHRKANPSNEESVEREDADQPDSVISDHESNRHSLKTNYRLKKIWAPTEIVWSPNGYNGNVRSRQLSFPDE</sequence>
<name>A0A8R1DHC2_CAEJA</name>
<evidence type="ECO:0000256" key="1">
    <source>
        <dbReference type="SAM" id="MobiDB-lite"/>
    </source>
</evidence>
<feature type="region of interest" description="Disordered" evidence="1">
    <location>
        <begin position="32"/>
        <end position="72"/>
    </location>
</feature>
<evidence type="ECO:0000313" key="4">
    <source>
        <dbReference type="Proteomes" id="UP000005237"/>
    </source>
</evidence>
<feature type="compositionally biased region" description="Acidic residues" evidence="1">
    <location>
        <begin position="51"/>
        <end position="60"/>
    </location>
</feature>
<feature type="chain" id="PRO_5035727789" evidence="2">
    <location>
        <begin position="22"/>
        <end position="111"/>
    </location>
</feature>
<feature type="signal peptide" evidence="2">
    <location>
        <begin position="1"/>
        <end position="21"/>
    </location>
</feature>
<reference evidence="4" key="1">
    <citation type="submission" date="2010-08" db="EMBL/GenBank/DDBJ databases">
        <authorList>
            <consortium name="Caenorhabditis japonica Sequencing Consortium"/>
            <person name="Wilson R.K."/>
        </authorList>
    </citation>
    <scope>NUCLEOTIDE SEQUENCE [LARGE SCALE GENOMIC DNA]</scope>
    <source>
        <strain evidence="4">DF5081</strain>
    </source>
</reference>
<protein>
    <submittedName>
        <fullName evidence="3">Uncharacterized protein</fullName>
    </submittedName>
</protein>
<dbReference type="Proteomes" id="UP000005237">
    <property type="component" value="Unassembled WGS sequence"/>
</dbReference>
<dbReference type="EnsemblMetazoa" id="CJA02726.1">
    <property type="protein sequence ID" value="CJA02726.1"/>
    <property type="gene ID" value="WBGene00121930"/>
</dbReference>
<dbReference type="AlphaFoldDB" id="A0A8R1DHC2"/>
<proteinExistence type="predicted"/>
<evidence type="ECO:0000313" key="3">
    <source>
        <dbReference type="EnsemblMetazoa" id="CJA02726.1"/>
    </source>
</evidence>
<keyword evidence="2" id="KW-0732">Signal</keyword>
<accession>A0A8R1DHC2</accession>
<reference evidence="3" key="2">
    <citation type="submission" date="2022-06" db="UniProtKB">
        <authorList>
            <consortium name="EnsemblMetazoa"/>
        </authorList>
    </citation>
    <scope>IDENTIFICATION</scope>
    <source>
        <strain evidence="3">DF5081</strain>
    </source>
</reference>
<keyword evidence="4" id="KW-1185">Reference proteome</keyword>
<organism evidence="3 4">
    <name type="scientific">Caenorhabditis japonica</name>
    <dbReference type="NCBI Taxonomy" id="281687"/>
    <lineage>
        <taxon>Eukaryota</taxon>
        <taxon>Metazoa</taxon>
        <taxon>Ecdysozoa</taxon>
        <taxon>Nematoda</taxon>
        <taxon>Chromadorea</taxon>
        <taxon>Rhabditida</taxon>
        <taxon>Rhabditina</taxon>
        <taxon>Rhabditomorpha</taxon>
        <taxon>Rhabditoidea</taxon>
        <taxon>Rhabditidae</taxon>
        <taxon>Peloderinae</taxon>
        <taxon>Caenorhabditis</taxon>
    </lineage>
</organism>